<gene>
    <name evidence="1" type="ORF">GCM10007931_31430</name>
</gene>
<sequence>MSTPRITITKAPILLTMIFSPNIYTAVKSNDSHHLYPSNFKMRVSARLKQVLGKAN</sequence>
<dbReference type="Proteomes" id="UP001157156">
    <property type="component" value="Unassembled WGS sequence"/>
</dbReference>
<comment type="caution">
    <text evidence="1">The sequence shown here is derived from an EMBL/GenBank/DDBJ whole genome shotgun (WGS) entry which is preliminary data.</text>
</comment>
<dbReference type="EMBL" id="BSPV01000020">
    <property type="protein sequence ID" value="GLT16167.1"/>
    <property type="molecule type" value="Genomic_DNA"/>
</dbReference>
<name>A0ABQ6EUD7_9VIBR</name>
<reference evidence="2" key="1">
    <citation type="journal article" date="2019" name="Int. J. Syst. Evol. Microbiol.">
        <title>The Global Catalogue of Microorganisms (GCM) 10K type strain sequencing project: providing services to taxonomists for standard genome sequencing and annotation.</title>
        <authorList>
            <consortium name="The Broad Institute Genomics Platform"/>
            <consortium name="The Broad Institute Genome Sequencing Center for Infectious Disease"/>
            <person name="Wu L."/>
            <person name="Ma J."/>
        </authorList>
    </citation>
    <scope>NUCLEOTIDE SEQUENCE [LARGE SCALE GENOMIC DNA]</scope>
    <source>
        <strain evidence="2">NBRC 111146</strain>
    </source>
</reference>
<protein>
    <submittedName>
        <fullName evidence="1">Uncharacterized protein</fullName>
    </submittedName>
</protein>
<proteinExistence type="predicted"/>
<accession>A0ABQ6EUD7</accession>
<evidence type="ECO:0000313" key="1">
    <source>
        <dbReference type="EMBL" id="GLT16167.1"/>
    </source>
</evidence>
<organism evidence="1 2">
    <name type="scientific">Vibrio algivorus</name>
    <dbReference type="NCBI Taxonomy" id="1667024"/>
    <lineage>
        <taxon>Bacteria</taxon>
        <taxon>Pseudomonadati</taxon>
        <taxon>Pseudomonadota</taxon>
        <taxon>Gammaproteobacteria</taxon>
        <taxon>Vibrionales</taxon>
        <taxon>Vibrionaceae</taxon>
        <taxon>Vibrio</taxon>
    </lineage>
</organism>
<keyword evidence="2" id="KW-1185">Reference proteome</keyword>
<evidence type="ECO:0000313" key="2">
    <source>
        <dbReference type="Proteomes" id="UP001157156"/>
    </source>
</evidence>